<dbReference type="Pfam" id="PF00285">
    <property type="entry name" value="Citrate_synt"/>
    <property type="match status" value="1"/>
</dbReference>
<dbReference type="GO" id="GO:0005829">
    <property type="term" value="C:cytosol"/>
    <property type="evidence" value="ECO:0007669"/>
    <property type="project" value="TreeGrafter"/>
</dbReference>
<keyword evidence="4 5" id="KW-0808">Transferase</keyword>
<dbReference type="InterPro" id="IPR019810">
    <property type="entry name" value="Citrate_synthase_AS"/>
</dbReference>
<evidence type="ECO:0000256" key="1">
    <source>
        <dbReference type="ARBA" id="ARBA00005163"/>
    </source>
</evidence>
<proteinExistence type="inferred from homology"/>
<dbReference type="UniPathway" id="UPA00223"/>
<dbReference type="InterPro" id="IPR036969">
    <property type="entry name" value="Citrate_synthase_sf"/>
</dbReference>
<dbReference type="GO" id="GO:0006099">
    <property type="term" value="P:tricarboxylic acid cycle"/>
    <property type="evidence" value="ECO:0007669"/>
    <property type="project" value="UniProtKB-UniPathway"/>
</dbReference>
<dbReference type="SUPFAM" id="SSF48256">
    <property type="entry name" value="Citrate synthase"/>
    <property type="match status" value="1"/>
</dbReference>
<dbReference type="PANTHER" id="PTHR11739">
    <property type="entry name" value="CITRATE SYNTHASE"/>
    <property type="match status" value="1"/>
</dbReference>
<dbReference type="Gene3D" id="1.10.230.10">
    <property type="entry name" value="Cytochrome P450-Terp, domain 2"/>
    <property type="match status" value="1"/>
</dbReference>
<dbReference type="Proteomes" id="UP000320244">
    <property type="component" value="Unassembled WGS sequence"/>
</dbReference>
<dbReference type="RefSeq" id="WP_146316281.1">
    <property type="nucleotide sequence ID" value="NZ_VCQV01000008.1"/>
</dbReference>
<dbReference type="InterPro" id="IPR002020">
    <property type="entry name" value="Citrate_synthase"/>
</dbReference>
<evidence type="ECO:0000256" key="2">
    <source>
        <dbReference type="ARBA" id="ARBA00010566"/>
    </source>
</evidence>
<evidence type="ECO:0000313" key="7">
    <source>
        <dbReference type="Proteomes" id="UP000320244"/>
    </source>
</evidence>
<dbReference type="InterPro" id="IPR016142">
    <property type="entry name" value="Citrate_synth-like_lrg_a-sub"/>
</dbReference>
<comment type="caution">
    <text evidence="6">The sequence shown here is derived from an EMBL/GenBank/DDBJ whole genome shotgun (WGS) entry which is preliminary data.</text>
</comment>
<name>A0A563E405_9MICO</name>
<keyword evidence="7" id="KW-1185">Reference proteome</keyword>
<accession>A0A563E405</accession>
<reference evidence="6 7" key="1">
    <citation type="submission" date="2019-05" db="EMBL/GenBank/DDBJ databases">
        <authorList>
            <person name="Lee S.D."/>
        </authorList>
    </citation>
    <scope>NUCLEOTIDE SEQUENCE [LARGE SCALE GENOMIC DNA]</scope>
    <source>
        <strain evidence="6 7">C5-26</strain>
    </source>
</reference>
<evidence type="ECO:0000313" key="6">
    <source>
        <dbReference type="EMBL" id="TWP37039.1"/>
    </source>
</evidence>
<organism evidence="6 7">
    <name type="scientific">Leekyejoonella antrihumi</name>
    <dbReference type="NCBI Taxonomy" id="1660198"/>
    <lineage>
        <taxon>Bacteria</taxon>
        <taxon>Bacillati</taxon>
        <taxon>Actinomycetota</taxon>
        <taxon>Actinomycetes</taxon>
        <taxon>Micrococcales</taxon>
        <taxon>Dermacoccaceae</taxon>
        <taxon>Leekyejoonella</taxon>
    </lineage>
</organism>
<dbReference type="SUPFAM" id="SSF46955">
    <property type="entry name" value="Putative DNA-binding domain"/>
    <property type="match status" value="1"/>
</dbReference>
<evidence type="ECO:0000256" key="5">
    <source>
        <dbReference type="RuleBase" id="RU003406"/>
    </source>
</evidence>
<dbReference type="EC" id="2.3.3.16" evidence="3"/>
<dbReference type="Gene3D" id="1.10.580.10">
    <property type="entry name" value="Citrate Synthase, domain 1"/>
    <property type="match status" value="2"/>
</dbReference>
<dbReference type="PROSITE" id="PS00480">
    <property type="entry name" value="CITRATE_SYNTHASE"/>
    <property type="match status" value="1"/>
</dbReference>
<dbReference type="InterPro" id="IPR016143">
    <property type="entry name" value="Citrate_synth-like_sm_a-sub"/>
</dbReference>
<dbReference type="OrthoDB" id="9800864at2"/>
<reference evidence="6 7" key="2">
    <citation type="submission" date="2019-08" db="EMBL/GenBank/DDBJ databases">
        <title>Jejuicoccus antrihumi gen. nov., sp. nov., a new member of the family Dermacoccaceae isolated from a cave.</title>
        <authorList>
            <person name="Schumann P."/>
            <person name="Kim I.S."/>
        </authorList>
    </citation>
    <scope>NUCLEOTIDE SEQUENCE [LARGE SCALE GENOMIC DNA]</scope>
    <source>
        <strain evidence="6 7">C5-26</strain>
    </source>
</reference>
<dbReference type="EMBL" id="VCQV01000008">
    <property type="protein sequence ID" value="TWP37039.1"/>
    <property type="molecule type" value="Genomic_DNA"/>
</dbReference>
<comment type="similarity">
    <text evidence="2 5">Belongs to the citrate synthase family.</text>
</comment>
<dbReference type="AlphaFoldDB" id="A0A563E405"/>
<evidence type="ECO:0000256" key="3">
    <source>
        <dbReference type="ARBA" id="ARBA00012972"/>
    </source>
</evidence>
<dbReference type="InterPro" id="IPR009061">
    <property type="entry name" value="DNA-bd_dom_put_sf"/>
</dbReference>
<gene>
    <name evidence="6" type="ORF">FGL98_08285</name>
</gene>
<dbReference type="PANTHER" id="PTHR11739:SF4">
    <property type="entry name" value="CITRATE SYNTHASE, PEROXISOMAL"/>
    <property type="match status" value="1"/>
</dbReference>
<protein>
    <recommendedName>
        <fullName evidence="3">citrate synthase (unknown stereospecificity)</fullName>
        <ecNumber evidence="3">2.3.3.16</ecNumber>
    </recommendedName>
</protein>
<evidence type="ECO:0000256" key="4">
    <source>
        <dbReference type="ARBA" id="ARBA00022679"/>
    </source>
</evidence>
<comment type="pathway">
    <text evidence="1">Carbohydrate metabolism; tricarboxylic acid cycle.</text>
</comment>
<sequence length="399" mass="42298">MSPTARKSSGNDLIGSKQAADLLGVRVQTIYAYVSRGLLERVGNTSRHTGSEFRLADVQALAQRHRRQRTGTFELSIDTSITYLDPSGALLFRGHDAVDLAAHSTFEETAELLWQVPPGDWSAGPAARSIAARVAGASTSRTRPSTRVRLACEIASDTESLLALAGDDESRIPRALVVASVQSLLPAEPSPPDGAAGVADRLWCAIAARRPRAGEIEALQAALVLLADHELATSSIAARAAASTGASVIDAVSAGLATMAGPRHGRASWAGEHLLDRSTRIGVAATLDELDGAPAGFGHVVYREVDPRAEHLLDRLSTFSGSSVPILDDLALEVYRRWQLVPNVDIALAAMVHDLGLPSGSGELIFMVARMAGLAAHALEERGHPMRFRPRAIYTGQQP</sequence>
<dbReference type="GO" id="GO:0005975">
    <property type="term" value="P:carbohydrate metabolic process"/>
    <property type="evidence" value="ECO:0007669"/>
    <property type="project" value="TreeGrafter"/>
</dbReference>
<dbReference type="GO" id="GO:0036440">
    <property type="term" value="F:citrate synthase activity"/>
    <property type="evidence" value="ECO:0007669"/>
    <property type="project" value="UniProtKB-EC"/>
</dbReference>